<evidence type="ECO:0000259" key="2">
    <source>
        <dbReference type="PROSITE" id="PS51371"/>
    </source>
</evidence>
<dbReference type="Proteomes" id="UP000175691">
    <property type="component" value="Unassembled WGS sequence"/>
</dbReference>
<keyword evidence="3" id="KW-0808">Transferase</keyword>
<name>A0A1E7ZG59_9ALTE</name>
<evidence type="ECO:0000313" key="3">
    <source>
        <dbReference type="EMBL" id="OFC72460.1"/>
    </source>
</evidence>
<dbReference type="RefSeq" id="WP_070123374.1">
    <property type="nucleotide sequence ID" value="NZ_MDHN01000004.1"/>
</dbReference>
<protein>
    <submittedName>
        <fullName evidence="3">Histidine kinase</fullName>
    </submittedName>
</protein>
<dbReference type="STRING" id="1656094.BFC18_02550"/>
<organism evidence="3 4">
    <name type="scientific">Alteromonas confluentis</name>
    <dbReference type="NCBI Taxonomy" id="1656094"/>
    <lineage>
        <taxon>Bacteria</taxon>
        <taxon>Pseudomonadati</taxon>
        <taxon>Pseudomonadota</taxon>
        <taxon>Gammaproteobacteria</taxon>
        <taxon>Alteromonadales</taxon>
        <taxon>Alteromonadaceae</taxon>
        <taxon>Alteromonas/Salinimonas group</taxon>
        <taxon>Alteromonas</taxon>
    </lineage>
</organism>
<reference evidence="3 4" key="1">
    <citation type="submission" date="2016-08" db="EMBL/GenBank/DDBJ databases">
        <authorList>
            <person name="Seilhamer J.J."/>
        </authorList>
    </citation>
    <scope>NUCLEOTIDE SEQUENCE [LARGE SCALE GENOMIC DNA]</scope>
    <source>
        <strain evidence="3 4">KCTC 42603</strain>
    </source>
</reference>
<dbReference type="Gene3D" id="3.10.580.10">
    <property type="entry name" value="CBS-domain"/>
    <property type="match status" value="1"/>
</dbReference>
<keyword evidence="4" id="KW-1185">Reference proteome</keyword>
<dbReference type="InterPro" id="IPR000644">
    <property type="entry name" value="CBS_dom"/>
</dbReference>
<dbReference type="PROSITE" id="PS51371">
    <property type="entry name" value="CBS"/>
    <property type="match status" value="1"/>
</dbReference>
<feature type="domain" description="CBS" evidence="2">
    <location>
        <begin position="108"/>
        <end position="171"/>
    </location>
</feature>
<dbReference type="SMART" id="SM00116">
    <property type="entry name" value="CBS"/>
    <property type="match status" value="2"/>
</dbReference>
<keyword evidence="1" id="KW-0129">CBS domain</keyword>
<dbReference type="InterPro" id="IPR046342">
    <property type="entry name" value="CBS_dom_sf"/>
</dbReference>
<dbReference type="EMBL" id="MDHN01000004">
    <property type="protein sequence ID" value="OFC72460.1"/>
    <property type="molecule type" value="Genomic_DNA"/>
</dbReference>
<keyword evidence="3" id="KW-0418">Kinase</keyword>
<dbReference type="AlphaFoldDB" id="A0A1E7ZG59"/>
<evidence type="ECO:0000313" key="4">
    <source>
        <dbReference type="Proteomes" id="UP000175691"/>
    </source>
</evidence>
<proteinExistence type="predicted"/>
<dbReference type="Pfam" id="PF00571">
    <property type="entry name" value="CBS"/>
    <property type="match status" value="2"/>
</dbReference>
<sequence>MHTLPLYKTESVDKLAWPEVQNRLTLQSPAKAVFTDFKQHMPLVIDYDAKAADLEQLMKQSHVKMKIVLDKSGQFSGIVTLADLTSQRIMQKVAQGIPRSELTAADFMQPKSMLQSFDYEQLAYATVEDIICTLKDNGQQHCLVIDREEHVIRGIISVSDIARELHLPLDIQAQPSFSALSSVIAA</sequence>
<dbReference type="GO" id="GO:0016301">
    <property type="term" value="F:kinase activity"/>
    <property type="evidence" value="ECO:0007669"/>
    <property type="project" value="UniProtKB-KW"/>
</dbReference>
<dbReference type="OrthoDB" id="5295117at2"/>
<comment type="caution">
    <text evidence="3">The sequence shown here is derived from an EMBL/GenBank/DDBJ whole genome shotgun (WGS) entry which is preliminary data.</text>
</comment>
<accession>A0A1E7ZG59</accession>
<dbReference type="SUPFAM" id="SSF54631">
    <property type="entry name" value="CBS-domain pair"/>
    <property type="match status" value="1"/>
</dbReference>
<evidence type="ECO:0000256" key="1">
    <source>
        <dbReference type="PROSITE-ProRule" id="PRU00703"/>
    </source>
</evidence>
<gene>
    <name evidence="3" type="ORF">BFC18_02550</name>
</gene>